<protein>
    <submittedName>
        <fullName evidence="3">Copper chaperone</fullName>
    </submittedName>
</protein>
<keyword evidence="1" id="KW-0479">Metal-binding</keyword>
<dbReference type="GO" id="GO:0046872">
    <property type="term" value="F:metal ion binding"/>
    <property type="evidence" value="ECO:0007669"/>
    <property type="project" value="UniProtKB-KW"/>
</dbReference>
<dbReference type="InterPro" id="IPR017969">
    <property type="entry name" value="Heavy-metal-associated_CS"/>
</dbReference>
<dbReference type="EMBL" id="QXIL01000011">
    <property type="protein sequence ID" value="RXI78469.1"/>
    <property type="molecule type" value="Genomic_DNA"/>
</dbReference>
<organism evidence="3 4">
    <name type="scientific">Levilactobacillus suantsaii</name>
    <dbReference type="NCBI Taxonomy" id="2292255"/>
    <lineage>
        <taxon>Bacteria</taxon>
        <taxon>Bacillati</taxon>
        <taxon>Bacillota</taxon>
        <taxon>Bacilli</taxon>
        <taxon>Lactobacillales</taxon>
        <taxon>Lactobacillaceae</taxon>
        <taxon>Levilactobacillus</taxon>
    </lineage>
</organism>
<proteinExistence type="predicted"/>
<dbReference type="AlphaFoldDB" id="A0A4Q0VH63"/>
<evidence type="ECO:0000313" key="4">
    <source>
        <dbReference type="Proteomes" id="UP000290602"/>
    </source>
</evidence>
<dbReference type="FunFam" id="3.30.70.100:FF:000001">
    <property type="entry name" value="ATPase copper transporting beta"/>
    <property type="match status" value="1"/>
</dbReference>
<dbReference type="Proteomes" id="UP000290602">
    <property type="component" value="Unassembled WGS sequence"/>
</dbReference>
<dbReference type="SUPFAM" id="SSF55008">
    <property type="entry name" value="HMA, heavy metal-associated domain"/>
    <property type="match status" value="1"/>
</dbReference>
<dbReference type="OrthoDB" id="2721717at2"/>
<name>A0A4Q0VH63_9LACO</name>
<dbReference type="InterPro" id="IPR006121">
    <property type="entry name" value="HMA_dom"/>
</dbReference>
<reference evidence="3 4" key="1">
    <citation type="submission" date="2018-08" db="EMBL/GenBank/DDBJ databases">
        <title>Lactobacillus suantsai sp. nov., isolated from traditional fermented suan-tsai in Taiwan.</title>
        <authorList>
            <person name="Huang C.-H."/>
        </authorList>
    </citation>
    <scope>NUCLEOTIDE SEQUENCE [LARGE SCALE GENOMIC DNA]</scope>
    <source>
        <strain evidence="3 4">BCRC 12945</strain>
    </source>
</reference>
<accession>A0A4Q0VH63</accession>
<dbReference type="PROSITE" id="PS01047">
    <property type="entry name" value="HMA_1"/>
    <property type="match status" value="1"/>
</dbReference>
<dbReference type="Pfam" id="PF00403">
    <property type="entry name" value="HMA"/>
    <property type="match status" value="1"/>
</dbReference>
<evidence type="ECO:0000259" key="2">
    <source>
        <dbReference type="PROSITE" id="PS50846"/>
    </source>
</evidence>
<sequence>MTKVTMKLDDLTCPSCMTKIEGALSHQAGVDDVKVLFNASKIKAEFDDSQTSADDLANVVTDLGYTVKSAKVKTLDK</sequence>
<evidence type="ECO:0000256" key="1">
    <source>
        <dbReference type="ARBA" id="ARBA00022723"/>
    </source>
</evidence>
<dbReference type="InterPro" id="IPR036163">
    <property type="entry name" value="HMA_dom_sf"/>
</dbReference>
<evidence type="ECO:0000313" key="3">
    <source>
        <dbReference type="EMBL" id="RXI78469.1"/>
    </source>
</evidence>
<comment type="caution">
    <text evidence="3">The sequence shown here is derived from an EMBL/GenBank/DDBJ whole genome shotgun (WGS) entry which is preliminary data.</text>
</comment>
<dbReference type="RefSeq" id="WP_129032607.1">
    <property type="nucleotide sequence ID" value="NZ_CP059603.1"/>
</dbReference>
<gene>
    <name evidence="3" type="ORF">DXH47_06805</name>
</gene>
<dbReference type="CDD" id="cd00371">
    <property type="entry name" value="HMA"/>
    <property type="match status" value="1"/>
</dbReference>
<keyword evidence="4" id="KW-1185">Reference proteome</keyword>
<feature type="domain" description="HMA" evidence="2">
    <location>
        <begin position="2"/>
        <end position="68"/>
    </location>
</feature>
<dbReference type="PROSITE" id="PS50846">
    <property type="entry name" value="HMA_2"/>
    <property type="match status" value="1"/>
</dbReference>
<dbReference type="Gene3D" id="3.30.70.100">
    <property type="match status" value="1"/>
</dbReference>